<dbReference type="AlphaFoldDB" id="W1QIP9"/>
<evidence type="ECO:0000313" key="18">
    <source>
        <dbReference type="EMBL" id="ESX02240.1"/>
    </source>
</evidence>
<evidence type="ECO:0000256" key="11">
    <source>
        <dbReference type="ARBA" id="ARBA00023242"/>
    </source>
</evidence>
<feature type="compositionally biased region" description="Basic and acidic residues" evidence="16">
    <location>
        <begin position="48"/>
        <end position="57"/>
    </location>
</feature>
<evidence type="ECO:0000256" key="16">
    <source>
        <dbReference type="SAM" id="MobiDB-lite"/>
    </source>
</evidence>
<dbReference type="HOGENOM" id="CLU_005138_4_1_1"/>
<keyword evidence="9 14" id="KW-0233">DNA recombination</keyword>
<dbReference type="GO" id="GO:0005739">
    <property type="term" value="C:mitochondrion"/>
    <property type="evidence" value="ECO:0007669"/>
    <property type="project" value="EnsemblFungi"/>
</dbReference>
<name>W1QIP9_OGAPD</name>
<comment type="caution">
    <text evidence="18">The sequence shown here is derived from an EMBL/GenBank/DDBJ whole genome shotgun (WGS) entry which is preliminary data.</text>
</comment>
<evidence type="ECO:0000256" key="9">
    <source>
        <dbReference type="ARBA" id="ARBA00023172"/>
    </source>
</evidence>
<dbReference type="Gene3D" id="1.10.3260.10">
    <property type="entry name" value="DNA ligase, ATP-dependent, N-terminal domain"/>
    <property type="match status" value="1"/>
</dbReference>
<dbReference type="InterPro" id="IPR012309">
    <property type="entry name" value="DNA_ligase_ATP-dep_C"/>
</dbReference>
<reference evidence="18 19" key="1">
    <citation type="journal article" date="2013" name="BMC Genomics">
        <title>Genome sequence and analysis of methylotrophic yeast Hansenula polymorpha DL1.</title>
        <authorList>
            <person name="Ravin N.V."/>
            <person name="Eldarov M.A."/>
            <person name="Kadnikov V.V."/>
            <person name="Beletsky A.V."/>
            <person name="Schneider J."/>
            <person name="Mardanova E.S."/>
            <person name="Smekalova E.M."/>
            <person name="Zvereva M.I."/>
            <person name="Dontsova O.A."/>
            <person name="Mardanov A.V."/>
            <person name="Skryabin K.G."/>
        </authorList>
    </citation>
    <scope>NUCLEOTIDE SEQUENCE [LARGE SCALE GENOMIC DNA]</scope>
    <source>
        <strain evidence="19">ATCC 26012 / BCRC 20466 / JCM 22074 / NRRL Y-7560 / DL-1</strain>
    </source>
</reference>
<dbReference type="PANTHER" id="PTHR45674">
    <property type="entry name" value="DNA LIGASE 1/3 FAMILY MEMBER"/>
    <property type="match status" value="1"/>
</dbReference>
<evidence type="ECO:0000256" key="1">
    <source>
        <dbReference type="ARBA" id="ARBA00004123"/>
    </source>
</evidence>
<dbReference type="InterPro" id="IPR036599">
    <property type="entry name" value="DNA_ligase_N_sf"/>
</dbReference>
<dbReference type="InterPro" id="IPR012310">
    <property type="entry name" value="DNA_ligase_ATP-dep_cent"/>
</dbReference>
<dbReference type="EMBL" id="AEOI02000004">
    <property type="protein sequence ID" value="ESX02240.1"/>
    <property type="molecule type" value="Genomic_DNA"/>
</dbReference>
<dbReference type="PROSITE" id="PS00333">
    <property type="entry name" value="DNA_LIGASE_A2"/>
    <property type="match status" value="1"/>
</dbReference>
<dbReference type="RefSeq" id="XP_013936826.1">
    <property type="nucleotide sequence ID" value="XM_014081351.1"/>
</dbReference>
<proteinExistence type="inferred from homology"/>
<evidence type="ECO:0000256" key="7">
    <source>
        <dbReference type="ARBA" id="ARBA00022763"/>
    </source>
</evidence>
<dbReference type="SUPFAM" id="SSF56091">
    <property type="entry name" value="DNA ligase/mRNA capping enzyme, catalytic domain"/>
    <property type="match status" value="1"/>
</dbReference>
<dbReference type="NCBIfam" id="TIGR00574">
    <property type="entry name" value="dnl1"/>
    <property type="match status" value="1"/>
</dbReference>
<dbReference type="InterPro" id="IPR012308">
    <property type="entry name" value="DNA_ligase_ATP-dep_N"/>
</dbReference>
<dbReference type="GO" id="GO:0006289">
    <property type="term" value="P:nucleotide-excision repair"/>
    <property type="evidence" value="ECO:0007669"/>
    <property type="project" value="EnsemblFungi"/>
</dbReference>
<dbReference type="GO" id="GO:0005524">
    <property type="term" value="F:ATP binding"/>
    <property type="evidence" value="ECO:0007669"/>
    <property type="project" value="UniProtKB-KW"/>
</dbReference>
<evidence type="ECO:0000256" key="14">
    <source>
        <dbReference type="RuleBase" id="RU000617"/>
    </source>
</evidence>
<dbReference type="eggNOG" id="KOG0967">
    <property type="taxonomic scope" value="Eukaryota"/>
</dbReference>
<dbReference type="Gene3D" id="2.40.50.140">
    <property type="entry name" value="Nucleic acid-binding proteins"/>
    <property type="match status" value="1"/>
</dbReference>
<protein>
    <recommendedName>
        <fullName evidence="14">DNA ligase</fullName>
        <ecNumber evidence="14">6.5.1.1</ecNumber>
    </recommendedName>
</protein>
<dbReference type="Gene3D" id="3.30.1490.70">
    <property type="match status" value="1"/>
</dbReference>
<keyword evidence="11" id="KW-0539">Nucleus</keyword>
<dbReference type="PROSITE" id="PS00697">
    <property type="entry name" value="DNA_LIGASE_A1"/>
    <property type="match status" value="1"/>
</dbReference>
<evidence type="ECO:0000256" key="15">
    <source>
        <dbReference type="RuleBase" id="RU004196"/>
    </source>
</evidence>
<comment type="subcellular location">
    <subcellularLocation>
        <location evidence="1">Nucleus</location>
    </subcellularLocation>
</comment>
<evidence type="ECO:0000256" key="10">
    <source>
        <dbReference type="ARBA" id="ARBA00023204"/>
    </source>
</evidence>
<evidence type="ECO:0000256" key="13">
    <source>
        <dbReference type="ARBA" id="ARBA00034003"/>
    </source>
</evidence>
<sequence>MFARLGIRSMTATQKQQTLSRFFGSQGERSMAKKRSRSPSPASSKKALKSDDTKESTPEDSVADVADDAKERLIDAKELLKMESEVKVPDLAIGKPIPYSKLCEVFEALEKESGRLKCIEIASEMFSHVLDVSENQEDQIRNLVEVNYLTINRVCPDYEGLELGLGETLLMKALATGTGRSMQQLKKDLGEYGDIGLVAQKSRSKQSLMFKPQPLTVSQVFKNLKEIASMSGASSQNKKIAMINRMLTSCDSREAKFLMRSLEGTLRIQFAEKSVVVALAKALVEHEMKQRGQKVTPAILSEAEEQMKEAFSQTPNYELIIETAIKYGTLNLMDHCTLKPGIPLKPMLAKPTKSITEILNQFENQEFSCEYKYDGERAQVHLLPDRTLRVYSRSSENMTQRYPDLIPVMEELQRLNPEVKSFILDCECVAWDKKQEKILPFQILSTRKRKDVKEEDITVQVCLFAFDILLYNGESLLQKSLKERRQYMYDNLKIIPGKFRFSEKLDSSDLDVITKFLDQSVKDSCEGLMIKTLNGTNSLYEPSKRSRNWLKLKKDYLEGVGDSLDLVVIGAYVGKGKRTGGYGGFLLASYNPDSGEFEAICKIGTGFSEEMLASLFEKLKPTQLDKPKASFVYDKTNPRAAPDIWFEPTTLFEVKVADFTESPLYKCGYSYLGDGSKGVSLRFPRFVRIRDDKSVEDATTSEQIVEMYEKQAHLS</sequence>
<dbReference type="OrthoDB" id="206088at2759"/>
<dbReference type="GO" id="GO:0071897">
    <property type="term" value="P:DNA biosynthetic process"/>
    <property type="evidence" value="ECO:0007669"/>
    <property type="project" value="InterPro"/>
</dbReference>
<keyword evidence="8 14" id="KW-0067">ATP-binding</keyword>
<evidence type="ECO:0000256" key="6">
    <source>
        <dbReference type="ARBA" id="ARBA00022741"/>
    </source>
</evidence>
<evidence type="ECO:0000256" key="2">
    <source>
        <dbReference type="ARBA" id="ARBA00007572"/>
    </source>
</evidence>
<dbReference type="GO" id="GO:0003910">
    <property type="term" value="F:DNA ligase (ATP) activity"/>
    <property type="evidence" value="ECO:0007669"/>
    <property type="project" value="UniProtKB-EC"/>
</dbReference>
<dbReference type="GO" id="GO:0005634">
    <property type="term" value="C:nucleus"/>
    <property type="evidence" value="ECO:0007669"/>
    <property type="project" value="UniProtKB-SubCell"/>
</dbReference>
<dbReference type="GO" id="GO:1903461">
    <property type="term" value="P:Okazaki fragment processing involved in mitotic DNA replication"/>
    <property type="evidence" value="ECO:0007669"/>
    <property type="project" value="EnsemblFungi"/>
</dbReference>
<accession>W1QIP9</accession>
<dbReference type="PANTHER" id="PTHR45674:SF4">
    <property type="entry name" value="DNA LIGASE 1"/>
    <property type="match status" value="1"/>
</dbReference>
<dbReference type="FunFam" id="1.10.3260.10:FF:000001">
    <property type="entry name" value="DNA ligase"/>
    <property type="match status" value="1"/>
</dbReference>
<dbReference type="STRING" id="871575.W1QIP9"/>
<dbReference type="Pfam" id="PF04675">
    <property type="entry name" value="DNA_ligase_A_N"/>
    <property type="match status" value="1"/>
</dbReference>
<keyword evidence="10 14" id="KW-0234">DNA repair</keyword>
<keyword evidence="5" id="KW-0235">DNA replication</keyword>
<evidence type="ECO:0000256" key="5">
    <source>
        <dbReference type="ARBA" id="ARBA00022705"/>
    </source>
</evidence>
<dbReference type="Pfam" id="PF04679">
    <property type="entry name" value="DNA_ligase_A_C"/>
    <property type="match status" value="1"/>
</dbReference>
<dbReference type="Proteomes" id="UP000008673">
    <property type="component" value="Unassembled WGS sequence"/>
</dbReference>
<dbReference type="SUPFAM" id="SSF50249">
    <property type="entry name" value="Nucleic acid-binding proteins"/>
    <property type="match status" value="1"/>
</dbReference>
<feature type="domain" description="ATP-dependent DNA ligase family profile" evidence="17">
    <location>
        <begin position="454"/>
        <end position="591"/>
    </location>
</feature>
<keyword evidence="7 14" id="KW-0227">DNA damage</keyword>
<gene>
    <name evidence="18" type="ORF">HPODL_04991</name>
</gene>
<evidence type="ECO:0000313" key="19">
    <source>
        <dbReference type="Proteomes" id="UP000008673"/>
    </source>
</evidence>
<dbReference type="InterPro" id="IPR016059">
    <property type="entry name" value="DNA_ligase_ATP-dep_CS"/>
</dbReference>
<dbReference type="CDD" id="cd07969">
    <property type="entry name" value="OBF_DNA_ligase_I"/>
    <property type="match status" value="1"/>
</dbReference>
<dbReference type="GeneID" id="25774414"/>
<dbReference type="FunFam" id="3.30.470.30:FF:000002">
    <property type="entry name" value="DNA ligase"/>
    <property type="match status" value="1"/>
</dbReference>
<keyword evidence="6 14" id="KW-0547">Nucleotide-binding</keyword>
<evidence type="ECO:0000256" key="12">
    <source>
        <dbReference type="ARBA" id="ARBA00023306"/>
    </source>
</evidence>
<feature type="region of interest" description="Disordered" evidence="16">
    <location>
        <begin position="1"/>
        <end position="63"/>
    </location>
</feature>
<feature type="compositionally biased region" description="Polar residues" evidence="16">
    <location>
        <begin position="10"/>
        <end position="20"/>
    </location>
</feature>
<dbReference type="InterPro" id="IPR012340">
    <property type="entry name" value="NA-bd_OB-fold"/>
</dbReference>
<dbReference type="GO" id="GO:0035753">
    <property type="term" value="P:maintenance of DNA trinucleotide repeats"/>
    <property type="evidence" value="ECO:0007669"/>
    <property type="project" value="EnsemblFungi"/>
</dbReference>
<dbReference type="GO" id="GO:0003677">
    <property type="term" value="F:DNA binding"/>
    <property type="evidence" value="ECO:0007669"/>
    <property type="project" value="InterPro"/>
</dbReference>
<dbReference type="GO" id="GO:0051301">
    <property type="term" value="P:cell division"/>
    <property type="evidence" value="ECO:0007669"/>
    <property type="project" value="UniProtKB-KW"/>
</dbReference>
<dbReference type="EC" id="6.5.1.1" evidence="14"/>
<dbReference type="OMA" id="WIKYKRD"/>
<dbReference type="GO" id="GO:0006284">
    <property type="term" value="P:base-excision repair"/>
    <property type="evidence" value="ECO:0007669"/>
    <property type="project" value="EnsemblFungi"/>
</dbReference>
<dbReference type="KEGG" id="opa:HPODL_04991"/>
<keyword evidence="12" id="KW-0131">Cell cycle</keyword>
<dbReference type="FunFam" id="2.40.50.140:FF:000062">
    <property type="entry name" value="DNA ligase"/>
    <property type="match status" value="1"/>
</dbReference>
<keyword evidence="4" id="KW-0132">Cell division</keyword>
<keyword evidence="19" id="KW-1185">Reference proteome</keyword>
<comment type="similarity">
    <text evidence="2 15">Belongs to the ATP-dependent DNA ligase family.</text>
</comment>
<organism evidence="18 19">
    <name type="scientific">Ogataea parapolymorpha (strain ATCC 26012 / BCRC 20466 / JCM 22074 / NRRL Y-7560 / DL-1)</name>
    <name type="common">Yeast</name>
    <name type="synonym">Hansenula polymorpha</name>
    <dbReference type="NCBI Taxonomy" id="871575"/>
    <lineage>
        <taxon>Eukaryota</taxon>
        <taxon>Fungi</taxon>
        <taxon>Dikarya</taxon>
        <taxon>Ascomycota</taxon>
        <taxon>Saccharomycotina</taxon>
        <taxon>Pichiomycetes</taxon>
        <taxon>Pichiales</taxon>
        <taxon>Pichiaceae</taxon>
        <taxon>Ogataea</taxon>
    </lineage>
</organism>
<dbReference type="InterPro" id="IPR000977">
    <property type="entry name" value="DNA_ligase_ATP-dep"/>
</dbReference>
<dbReference type="SUPFAM" id="SSF117018">
    <property type="entry name" value="ATP-dependent DNA ligase DNA-binding domain"/>
    <property type="match status" value="1"/>
</dbReference>
<keyword evidence="3 14" id="KW-0436">Ligase</keyword>
<evidence type="ECO:0000256" key="8">
    <source>
        <dbReference type="ARBA" id="ARBA00022840"/>
    </source>
</evidence>
<dbReference type="Pfam" id="PF01068">
    <property type="entry name" value="DNA_ligase_A_M"/>
    <property type="match status" value="1"/>
</dbReference>
<dbReference type="GO" id="GO:0006310">
    <property type="term" value="P:DNA recombination"/>
    <property type="evidence" value="ECO:0007669"/>
    <property type="project" value="UniProtKB-KW"/>
</dbReference>
<evidence type="ECO:0000256" key="4">
    <source>
        <dbReference type="ARBA" id="ARBA00022618"/>
    </source>
</evidence>
<dbReference type="PROSITE" id="PS50160">
    <property type="entry name" value="DNA_LIGASE_A3"/>
    <property type="match status" value="1"/>
</dbReference>
<dbReference type="CDD" id="cd07900">
    <property type="entry name" value="Adenylation_DNA_ligase_I_Euk"/>
    <property type="match status" value="1"/>
</dbReference>
<dbReference type="Gene3D" id="3.30.470.30">
    <property type="entry name" value="DNA ligase/mRNA capping enzyme"/>
    <property type="match status" value="1"/>
</dbReference>
<evidence type="ECO:0000256" key="3">
    <source>
        <dbReference type="ARBA" id="ARBA00022598"/>
    </source>
</evidence>
<comment type="catalytic activity">
    <reaction evidence="13 14">
        <text>ATP + (deoxyribonucleotide)n-3'-hydroxyl + 5'-phospho-(deoxyribonucleotide)m = (deoxyribonucleotide)n+m + AMP + diphosphate.</text>
        <dbReference type="EC" id="6.5.1.1"/>
    </reaction>
</comment>
<evidence type="ECO:0000259" key="17">
    <source>
        <dbReference type="PROSITE" id="PS50160"/>
    </source>
</evidence>
<dbReference type="InterPro" id="IPR050191">
    <property type="entry name" value="ATP-dep_DNA_ligase"/>
</dbReference>